<gene>
    <name evidence="2" type="ORF">HC246_12820</name>
</gene>
<sequence length="171" mass="19317">MYTFFEQTDHQDVKTDAQPQVKLNTYLKFAIDPQTIGLLESEFTQEVLTIKASHVMPVPNKPSCILGILSRHRRVYWAIDLAMLLGFQPLDPNIRLYEVILTSVQELSLALIVPSIMGVVHLPSNNFENDIFALPATLKPYLKGYIHGESKEGMAYLLKAEHILQSAILHS</sequence>
<comment type="caution">
    <text evidence="2">The sequence shown here is derived from an EMBL/GenBank/DDBJ whole genome shotgun (WGS) entry which is preliminary data.</text>
</comment>
<dbReference type="SUPFAM" id="SSF50341">
    <property type="entry name" value="CheW-like"/>
    <property type="match status" value="1"/>
</dbReference>
<accession>A0ABX1LVR2</accession>
<dbReference type="Pfam" id="PF01584">
    <property type="entry name" value="CheW"/>
    <property type="match status" value="1"/>
</dbReference>
<dbReference type="PROSITE" id="PS50851">
    <property type="entry name" value="CHEW"/>
    <property type="match status" value="1"/>
</dbReference>
<evidence type="ECO:0000259" key="1">
    <source>
        <dbReference type="PROSITE" id="PS50851"/>
    </source>
</evidence>
<protein>
    <recommendedName>
        <fullName evidence="1">CheW-like domain-containing protein</fullName>
    </recommendedName>
</protein>
<dbReference type="InterPro" id="IPR036061">
    <property type="entry name" value="CheW-like_dom_sf"/>
</dbReference>
<evidence type="ECO:0000313" key="2">
    <source>
        <dbReference type="EMBL" id="NMF58884.1"/>
    </source>
</evidence>
<dbReference type="InterPro" id="IPR002545">
    <property type="entry name" value="CheW-lke_dom"/>
</dbReference>
<dbReference type="Gene3D" id="2.40.50.180">
    <property type="entry name" value="CheA-289, Domain 4"/>
    <property type="match status" value="1"/>
</dbReference>
<reference evidence="2 3" key="1">
    <citation type="submission" date="2020-03" db="EMBL/GenBank/DDBJ databases">
        <title>Draft Genome Sequence of 2-Methylisoborneol Producing Pseudanabaena yagii Strain GIHE-NHR1 Isolated from North Han River in South Korea.</title>
        <authorList>
            <person name="Jeong J."/>
        </authorList>
    </citation>
    <scope>NUCLEOTIDE SEQUENCE [LARGE SCALE GENOMIC DNA]</scope>
    <source>
        <strain evidence="2 3">GIHE-NHR1</strain>
    </source>
</reference>
<dbReference type="EMBL" id="JAAVJL010000001">
    <property type="protein sequence ID" value="NMF58884.1"/>
    <property type="molecule type" value="Genomic_DNA"/>
</dbReference>
<proteinExistence type="predicted"/>
<feature type="domain" description="CheW-like" evidence="1">
    <location>
        <begin position="23"/>
        <end position="169"/>
    </location>
</feature>
<dbReference type="RefSeq" id="WP_169363727.1">
    <property type="nucleotide sequence ID" value="NZ_JAAVJL010000001.1"/>
</dbReference>
<evidence type="ECO:0000313" key="3">
    <source>
        <dbReference type="Proteomes" id="UP000738376"/>
    </source>
</evidence>
<keyword evidence="3" id="KW-1185">Reference proteome</keyword>
<dbReference type="Proteomes" id="UP000738376">
    <property type="component" value="Unassembled WGS sequence"/>
</dbReference>
<name>A0ABX1LVR2_9CYAN</name>
<organism evidence="2 3">
    <name type="scientific">Pseudanabaena yagii GIHE-NHR1</name>
    <dbReference type="NCBI Taxonomy" id="2722753"/>
    <lineage>
        <taxon>Bacteria</taxon>
        <taxon>Bacillati</taxon>
        <taxon>Cyanobacteriota</taxon>
        <taxon>Cyanophyceae</taxon>
        <taxon>Pseudanabaenales</taxon>
        <taxon>Pseudanabaenaceae</taxon>
        <taxon>Pseudanabaena</taxon>
        <taxon>Pseudanabaena yagii</taxon>
    </lineage>
</organism>
<dbReference type="SMART" id="SM00260">
    <property type="entry name" value="CheW"/>
    <property type="match status" value="1"/>
</dbReference>